<proteinExistence type="predicted"/>
<keyword evidence="2" id="KW-0548">Nucleotidyltransferase</keyword>
<feature type="domain" description="THIF-type NAD/FAD binding fold" evidence="1">
    <location>
        <begin position="11"/>
        <end position="151"/>
    </location>
</feature>
<accession>A0A1H8XZU0</accession>
<evidence type="ECO:0000313" key="2">
    <source>
        <dbReference type="EMBL" id="SEP45399.1"/>
    </source>
</evidence>
<dbReference type="SUPFAM" id="SSF69572">
    <property type="entry name" value="Activating enzymes of the ubiquitin-like proteins"/>
    <property type="match status" value="1"/>
</dbReference>
<dbReference type="InterPro" id="IPR035985">
    <property type="entry name" value="Ubiquitin-activating_enz"/>
</dbReference>
<evidence type="ECO:0000259" key="1">
    <source>
        <dbReference type="Pfam" id="PF00899"/>
    </source>
</evidence>
<dbReference type="RefSeq" id="WP_091751671.1">
    <property type="nucleotide sequence ID" value="NZ_FODY01000035.1"/>
</dbReference>
<dbReference type="Proteomes" id="UP000198847">
    <property type="component" value="Unassembled WGS sequence"/>
</dbReference>
<dbReference type="InterPro" id="IPR012729">
    <property type="entry name" value="ThiF_fam2"/>
</dbReference>
<dbReference type="GO" id="GO:0008641">
    <property type="term" value="F:ubiquitin-like modifier activating enzyme activity"/>
    <property type="evidence" value="ECO:0007669"/>
    <property type="project" value="InterPro"/>
</dbReference>
<dbReference type="PANTHER" id="PTHR43267">
    <property type="entry name" value="TRNA THREONYLCARBAMOYLADENOSINE DEHYDRATASE"/>
    <property type="match status" value="1"/>
</dbReference>
<organism evidence="2 3">
    <name type="scientific">Propionispora vibrioides</name>
    <dbReference type="NCBI Taxonomy" id="112903"/>
    <lineage>
        <taxon>Bacteria</taxon>
        <taxon>Bacillati</taxon>
        <taxon>Bacillota</taxon>
        <taxon>Negativicutes</taxon>
        <taxon>Selenomonadales</taxon>
        <taxon>Sporomusaceae</taxon>
        <taxon>Propionispora</taxon>
    </lineage>
</organism>
<gene>
    <name evidence="2" type="ORF">SAMN04490178_13512</name>
</gene>
<dbReference type="InterPro" id="IPR045886">
    <property type="entry name" value="ThiF/MoeB/HesA"/>
</dbReference>
<dbReference type="PANTHER" id="PTHR43267:SF3">
    <property type="entry name" value="THIF PROTEIN"/>
    <property type="match status" value="1"/>
</dbReference>
<protein>
    <submittedName>
        <fullName evidence="2">Sulfur carrier protein ThiS adenylyltransferase</fullName>
    </submittedName>
</protein>
<name>A0A1H8XZU0_9FIRM</name>
<sequence length="211" mass="23067">MNRLDEALTAYVGPALLQYMKTMRIGIAGAGGLGSNCAAMLVRSGFSRLTVVDFDQVECKNLNRQFYFQHQIGKSKVEALRDNLLAISPDLELTMLPVRIEQHNVAAIFKDCEVIVEALDRADYKKLLVEAYLASGKFMVAASGLAGWGDSDRIRVHRLKDTFYLVGDLVSGIGEALPPMAPCVTIAAAKQADLIVQYAVERVKGDGDDEK</sequence>
<keyword evidence="3" id="KW-1185">Reference proteome</keyword>
<dbReference type="Gene3D" id="3.40.50.720">
    <property type="entry name" value="NAD(P)-binding Rossmann-like Domain"/>
    <property type="match status" value="1"/>
</dbReference>
<dbReference type="NCBIfam" id="TIGR02354">
    <property type="entry name" value="thiF_fam2"/>
    <property type="match status" value="1"/>
</dbReference>
<keyword evidence="2" id="KW-0808">Transferase</keyword>
<dbReference type="AlphaFoldDB" id="A0A1H8XZU0"/>
<dbReference type="GO" id="GO:0016779">
    <property type="term" value="F:nucleotidyltransferase activity"/>
    <property type="evidence" value="ECO:0007669"/>
    <property type="project" value="UniProtKB-KW"/>
</dbReference>
<dbReference type="OrthoDB" id="9804286at2"/>
<reference evidence="2 3" key="1">
    <citation type="submission" date="2016-10" db="EMBL/GenBank/DDBJ databases">
        <authorList>
            <person name="de Groot N.N."/>
        </authorList>
    </citation>
    <scope>NUCLEOTIDE SEQUENCE [LARGE SCALE GENOMIC DNA]</scope>
    <source>
        <strain evidence="2 3">DSM 13305</strain>
    </source>
</reference>
<dbReference type="Pfam" id="PF00899">
    <property type="entry name" value="ThiF"/>
    <property type="match status" value="1"/>
</dbReference>
<dbReference type="NCBIfam" id="NF006395">
    <property type="entry name" value="PRK08644.1"/>
    <property type="match status" value="1"/>
</dbReference>
<dbReference type="InterPro" id="IPR000594">
    <property type="entry name" value="ThiF_NAD_FAD-bd"/>
</dbReference>
<dbReference type="EMBL" id="FODY01000035">
    <property type="protein sequence ID" value="SEP45399.1"/>
    <property type="molecule type" value="Genomic_DNA"/>
</dbReference>
<dbReference type="STRING" id="112903.SAMN04490178_13512"/>
<dbReference type="GO" id="GO:0061503">
    <property type="term" value="F:tRNA threonylcarbamoyladenosine dehydratase"/>
    <property type="evidence" value="ECO:0007669"/>
    <property type="project" value="TreeGrafter"/>
</dbReference>
<dbReference type="GO" id="GO:0061504">
    <property type="term" value="P:cyclic threonylcarbamoyladenosine biosynthetic process"/>
    <property type="evidence" value="ECO:0007669"/>
    <property type="project" value="TreeGrafter"/>
</dbReference>
<evidence type="ECO:0000313" key="3">
    <source>
        <dbReference type="Proteomes" id="UP000198847"/>
    </source>
</evidence>